<feature type="domain" description="CBS" evidence="12">
    <location>
        <begin position="226"/>
        <end position="284"/>
    </location>
</feature>
<dbReference type="Pfam" id="PF01595">
    <property type="entry name" value="CNNM"/>
    <property type="match status" value="1"/>
</dbReference>
<dbReference type="InterPro" id="IPR036318">
    <property type="entry name" value="FAD-bd_PCMH-like_sf"/>
</dbReference>
<evidence type="ECO:0000256" key="4">
    <source>
        <dbReference type="ARBA" id="ARBA00022692"/>
    </source>
</evidence>
<evidence type="ECO:0000256" key="11">
    <source>
        <dbReference type="SAM" id="Phobius"/>
    </source>
</evidence>
<reference evidence="14 15" key="1">
    <citation type="submission" date="2014-05" db="EMBL/GenBank/DDBJ databases">
        <title>Complete genome sequence of Corynebacterium marinum DSM 44953.</title>
        <authorList>
            <person name="Schaffert L."/>
            <person name="Albersmeier A."/>
            <person name="Kalinowski J."/>
            <person name="Ruckert C."/>
        </authorList>
    </citation>
    <scope>NUCLEOTIDE SEQUENCE [LARGE SCALE GENOMIC DNA]</scope>
    <source>
        <strain evidence="14 15">DSM 44953</strain>
    </source>
</reference>
<dbReference type="KEGG" id="cmq:B840_03840"/>
<sequence length="453" mass="49171">MITALVTLLIGVLVIGVLITFNGYFVAQEFAFMSVDRTVLRRRADEGDKRALAALGVTDRTSFMLSGAQLGITVTGLLVGFAAEPLVGRQLGVLLGGAGVPVGVSVAVGTVLALAVSTVVQMIFGELFPKNYTLAAPLKSSLALAGSTRWYMRLFGWLITLFDASANALLRLFRIEPLEDVDSTATRRDLEHIVSASRESGDLDTGTSLVLDRLLDFHEYDVEHAMVPRSRTDVVDTSTTIGEVRALMAKAHTRYPVISDDHDPVGVVHLVDVLGTELPHATPVTRIMREALVVPELMPLPSAVDSLEEAHEQLACVIDEYGGFVGIITIEDLAEEILGDVRDEHDADETEEITPAGEGTWLVDGDTPLDEIERVIGHDLPRGDFVTISGLLIAHTGGLVEEGEIHRIELAAEPEDYVERGDTPVRLLEVKVEKVDHHVPSEVRIDLVEEDRS</sequence>
<evidence type="ECO:0000256" key="2">
    <source>
        <dbReference type="ARBA" id="ARBA00006337"/>
    </source>
</evidence>
<dbReference type="STRING" id="1224162.B840_03840"/>
<dbReference type="InterPro" id="IPR046342">
    <property type="entry name" value="CBS_dom_sf"/>
</dbReference>
<dbReference type="RefSeq" id="WP_042621036.1">
    <property type="nucleotide sequence ID" value="NZ_CP007790.1"/>
</dbReference>
<evidence type="ECO:0000259" key="12">
    <source>
        <dbReference type="PROSITE" id="PS51371"/>
    </source>
</evidence>
<evidence type="ECO:0000256" key="6">
    <source>
        <dbReference type="ARBA" id="ARBA00022989"/>
    </source>
</evidence>
<evidence type="ECO:0000256" key="3">
    <source>
        <dbReference type="ARBA" id="ARBA00022475"/>
    </source>
</evidence>
<feature type="transmembrane region" description="Helical" evidence="11">
    <location>
        <begin position="93"/>
        <end position="124"/>
    </location>
</feature>
<dbReference type="InterPro" id="IPR005170">
    <property type="entry name" value="Transptr-assoc_dom"/>
</dbReference>
<comment type="subcellular location">
    <subcellularLocation>
        <location evidence="1">Cell membrane</location>
        <topology evidence="1">Multi-pass membrane protein</topology>
    </subcellularLocation>
</comment>
<keyword evidence="5" id="KW-0677">Repeat</keyword>
<keyword evidence="7 9" id="KW-0129">CBS domain</keyword>
<dbReference type="AlphaFoldDB" id="A0A0B6TEL1"/>
<organism evidence="14 15">
    <name type="scientific">Corynebacterium marinum DSM 44953</name>
    <dbReference type="NCBI Taxonomy" id="1224162"/>
    <lineage>
        <taxon>Bacteria</taxon>
        <taxon>Bacillati</taxon>
        <taxon>Actinomycetota</taxon>
        <taxon>Actinomycetes</taxon>
        <taxon>Mycobacteriales</taxon>
        <taxon>Corynebacteriaceae</taxon>
        <taxon>Corynebacterium</taxon>
    </lineage>
</organism>
<dbReference type="SUPFAM" id="SSF54631">
    <property type="entry name" value="CBS-domain pair"/>
    <property type="match status" value="1"/>
</dbReference>
<dbReference type="Gene3D" id="3.10.580.10">
    <property type="entry name" value="CBS-domain"/>
    <property type="match status" value="1"/>
</dbReference>
<dbReference type="GO" id="GO:0005886">
    <property type="term" value="C:plasma membrane"/>
    <property type="evidence" value="ECO:0007669"/>
    <property type="project" value="UniProtKB-SubCell"/>
</dbReference>
<evidence type="ECO:0000256" key="5">
    <source>
        <dbReference type="ARBA" id="ARBA00022737"/>
    </source>
</evidence>
<dbReference type="InterPro" id="IPR000644">
    <property type="entry name" value="CBS_dom"/>
</dbReference>
<evidence type="ECO:0000313" key="15">
    <source>
        <dbReference type="Proteomes" id="UP000031928"/>
    </source>
</evidence>
<dbReference type="Pfam" id="PF03471">
    <property type="entry name" value="CorC_HlyC"/>
    <property type="match status" value="1"/>
</dbReference>
<dbReference type="PROSITE" id="PS51846">
    <property type="entry name" value="CNNM"/>
    <property type="match status" value="1"/>
</dbReference>
<dbReference type="EMBL" id="CP007790">
    <property type="protein sequence ID" value="AJK68387.1"/>
    <property type="molecule type" value="Genomic_DNA"/>
</dbReference>
<evidence type="ECO:0000256" key="9">
    <source>
        <dbReference type="PROSITE-ProRule" id="PRU00703"/>
    </source>
</evidence>
<dbReference type="PANTHER" id="PTHR43099">
    <property type="entry name" value="UPF0053 PROTEIN YRKA"/>
    <property type="match status" value="1"/>
</dbReference>
<dbReference type="InterPro" id="IPR002550">
    <property type="entry name" value="CNNM"/>
</dbReference>
<dbReference type="SMART" id="SM01091">
    <property type="entry name" value="CorC_HlyC"/>
    <property type="match status" value="1"/>
</dbReference>
<dbReference type="SUPFAM" id="SSF56176">
    <property type="entry name" value="FAD-binding/transporter-associated domain-like"/>
    <property type="match status" value="1"/>
</dbReference>
<feature type="domain" description="CNNM transmembrane" evidence="13">
    <location>
        <begin position="4"/>
        <end position="207"/>
    </location>
</feature>
<dbReference type="PROSITE" id="PS51371">
    <property type="entry name" value="CBS"/>
    <property type="match status" value="2"/>
</dbReference>
<proteinExistence type="inferred from homology"/>
<dbReference type="Pfam" id="PF00571">
    <property type="entry name" value="CBS"/>
    <property type="match status" value="2"/>
</dbReference>
<keyword evidence="6 10" id="KW-1133">Transmembrane helix</keyword>
<dbReference type="Proteomes" id="UP000031928">
    <property type="component" value="Chromosome"/>
</dbReference>
<keyword evidence="15" id="KW-1185">Reference proteome</keyword>
<comment type="similarity">
    <text evidence="2">Belongs to the UPF0053 family.</text>
</comment>
<evidence type="ECO:0000256" key="8">
    <source>
        <dbReference type="ARBA" id="ARBA00023136"/>
    </source>
</evidence>
<dbReference type="HOGENOM" id="CLU_015237_4_0_11"/>
<dbReference type="OrthoDB" id="110231at2"/>
<evidence type="ECO:0000313" key="14">
    <source>
        <dbReference type="EMBL" id="AJK68387.1"/>
    </source>
</evidence>
<dbReference type="InterPro" id="IPR051676">
    <property type="entry name" value="UPF0053_domain"/>
</dbReference>
<keyword evidence="8 10" id="KW-0472">Membrane</keyword>
<feature type="transmembrane region" description="Helical" evidence="11">
    <location>
        <begin position="63"/>
        <end position="81"/>
    </location>
</feature>
<keyword evidence="3" id="KW-1003">Cell membrane</keyword>
<dbReference type="Gene3D" id="3.30.465.10">
    <property type="match status" value="1"/>
</dbReference>
<accession>A0A0B6TEL1</accession>
<keyword evidence="4 10" id="KW-0812">Transmembrane</keyword>
<dbReference type="InterPro" id="IPR016169">
    <property type="entry name" value="FAD-bd_PCMH_sub2"/>
</dbReference>
<evidence type="ECO:0000256" key="1">
    <source>
        <dbReference type="ARBA" id="ARBA00004651"/>
    </source>
</evidence>
<evidence type="ECO:0000259" key="13">
    <source>
        <dbReference type="PROSITE" id="PS51846"/>
    </source>
</evidence>
<feature type="domain" description="CBS" evidence="12">
    <location>
        <begin position="287"/>
        <end position="344"/>
    </location>
</feature>
<evidence type="ECO:0000256" key="10">
    <source>
        <dbReference type="PROSITE-ProRule" id="PRU01193"/>
    </source>
</evidence>
<dbReference type="CDD" id="cd04590">
    <property type="entry name" value="CBS_pair_CorC_HlyC_assoc"/>
    <property type="match status" value="1"/>
</dbReference>
<dbReference type="InterPro" id="IPR044751">
    <property type="entry name" value="Ion_transp-like_CBS"/>
</dbReference>
<dbReference type="PANTHER" id="PTHR43099:SF6">
    <property type="entry name" value="UPF0053 PROTEIN RV1842C"/>
    <property type="match status" value="1"/>
</dbReference>
<protein>
    <submittedName>
        <fullName evidence="14">HCC family HlyC/CorC transporter</fullName>
    </submittedName>
</protein>
<dbReference type="GO" id="GO:0050660">
    <property type="term" value="F:flavin adenine dinucleotide binding"/>
    <property type="evidence" value="ECO:0007669"/>
    <property type="project" value="InterPro"/>
</dbReference>
<gene>
    <name evidence="14" type="ORF">B840_03840</name>
</gene>
<name>A0A0B6TEL1_9CORY</name>
<evidence type="ECO:0000256" key="7">
    <source>
        <dbReference type="ARBA" id="ARBA00023122"/>
    </source>
</evidence>